<sequence length="318" mass="35922">MVQTFSKPVTLLFHNQDNHWTLYMWLRASSAFEKYNSLKTAGTMSNTSPVVDFVCWVLGPNVVINFREAECPQQKNTYDCGIYCLQIAEHLAARASSSINISASHVVRNQLQEALVTSWECTLRTSEISPYFMLMASNVPSRFRQLHGIRKRRRLLVSLNEPTQAYPLATQTFFGLDQQFRQEMQSAALCVLAGIISELHSRHLQMLQETLAPYERAQQRTREAEEKMLHHVKGVIDSYNSVPDVAAEQLSPAQMLLRKSLQSLKAAAEATQQCWDLAGSSRALEQDTSSLASNAYAQCVAMLLVLRYAVGKFRRVRG</sequence>
<keyword evidence="2" id="KW-1185">Reference proteome</keyword>
<dbReference type="Proteomes" id="UP000805649">
    <property type="component" value="Unassembled WGS sequence"/>
</dbReference>
<name>A0ACC3YD56_COLTU</name>
<evidence type="ECO:0000313" key="2">
    <source>
        <dbReference type="Proteomes" id="UP000805649"/>
    </source>
</evidence>
<keyword evidence="1" id="KW-0645">Protease</keyword>
<dbReference type="EMBL" id="VUJX02000014">
    <property type="protein sequence ID" value="KAL0929786.1"/>
    <property type="molecule type" value="Genomic_DNA"/>
</dbReference>
<protein>
    <submittedName>
        <fullName evidence="1">Ulp1 protease family protein</fullName>
    </submittedName>
</protein>
<comment type="caution">
    <text evidence="1">The sequence shown here is derived from an EMBL/GenBank/DDBJ whole genome shotgun (WGS) entry which is preliminary data.</text>
</comment>
<organism evidence="1 2">
    <name type="scientific">Colletotrichum truncatum</name>
    <name type="common">Anthracnose fungus</name>
    <name type="synonym">Colletotrichum capsici</name>
    <dbReference type="NCBI Taxonomy" id="5467"/>
    <lineage>
        <taxon>Eukaryota</taxon>
        <taxon>Fungi</taxon>
        <taxon>Dikarya</taxon>
        <taxon>Ascomycota</taxon>
        <taxon>Pezizomycotina</taxon>
        <taxon>Sordariomycetes</taxon>
        <taxon>Hypocreomycetidae</taxon>
        <taxon>Glomerellales</taxon>
        <taxon>Glomerellaceae</taxon>
        <taxon>Colletotrichum</taxon>
        <taxon>Colletotrichum truncatum species complex</taxon>
    </lineage>
</organism>
<accession>A0ACC3YD56</accession>
<gene>
    <name evidence="1" type="ORF">CTRU02_215216</name>
</gene>
<keyword evidence="1" id="KW-0378">Hydrolase</keyword>
<reference evidence="1 2" key="1">
    <citation type="journal article" date="2020" name="Phytopathology">
        <title>Genome Sequence Resources of Colletotrichum truncatum, C. plurivorum, C. musicola, and C. sojae: Four Species Pathogenic to Soybean (Glycine max).</title>
        <authorList>
            <person name="Rogerio F."/>
            <person name="Boufleur T.R."/>
            <person name="Ciampi-Guillardi M."/>
            <person name="Sukno S.A."/>
            <person name="Thon M.R."/>
            <person name="Massola Junior N.S."/>
            <person name="Baroncelli R."/>
        </authorList>
    </citation>
    <scope>NUCLEOTIDE SEQUENCE [LARGE SCALE GENOMIC DNA]</scope>
    <source>
        <strain evidence="1 2">CMES1059</strain>
    </source>
</reference>
<proteinExistence type="predicted"/>
<evidence type="ECO:0000313" key="1">
    <source>
        <dbReference type="EMBL" id="KAL0929786.1"/>
    </source>
</evidence>